<organism evidence="2 3">
    <name type="scientific">Cryobacterium mannosilyticum</name>
    <dbReference type="NCBI Taxonomy" id="1259190"/>
    <lineage>
        <taxon>Bacteria</taxon>
        <taxon>Bacillati</taxon>
        <taxon>Actinomycetota</taxon>
        <taxon>Actinomycetes</taxon>
        <taxon>Micrococcales</taxon>
        <taxon>Microbacteriaceae</taxon>
        <taxon>Cryobacterium</taxon>
    </lineage>
</organism>
<accession>A0A4R8WEP0</accession>
<name>A0A4R8WEP0_9MICO</name>
<protein>
    <submittedName>
        <fullName evidence="2">Uncharacterized protein</fullName>
    </submittedName>
</protein>
<feature type="transmembrane region" description="Helical" evidence="1">
    <location>
        <begin position="20"/>
        <end position="46"/>
    </location>
</feature>
<dbReference type="Proteomes" id="UP000297643">
    <property type="component" value="Unassembled WGS sequence"/>
</dbReference>
<dbReference type="RefSeq" id="WP_134505954.1">
    <property type="nucleotide sequence ID" value="NZ_SOFM01000003.1"/>
</dbReference>
<sequence>MAAVLLVTSGPTFYGVLNGGATFAATIVYSLVFGIALAVAFSWMFYRPGRKLYRAMSQANPDMPVVPVYSSDELISGLKELNGSRLVSSDLPTGAYLVFVDAGRQFELWRSRRGGPERVVRLPWAAVESIEIDTISHLVITDRALVLNVKSGERTVRIPISPQERHAVRLSPVKDNAFNEFLTDLRSRVTQSQLAANVHRTESTVTPGSDVK</sequence>
<keyword evidence="1" id="KW-1133">Transmembrane helix</keyword>
<evidence type="ECO:0000256" key="1">
    <source>
        <dbReference type="SAM" id="Phobius"/>
    </source>
</evidence>
<keyword evidence="3" id="KW-1185">Reference proteome</keyword>
<dbReference type="EMBL" id="SOFM01000003">
    <property type="protein sequence ID" value="TFC07986.1"/>
    <property type="molecule type" value="Genomic_DNA"/>
</dbReference>
<evidence type="ECO:0000313" key="2">
    <source>
        <dbReference type="EMBL" id="TFC07986.1"/>
    </source>
</evidence>
<keyword evidence="1" id="KW-0812">Transmembrane</keyword>
<proteinExistence type="predicted"/>
<keyword evidence="1" id="KW-0472">Membrane</keyword>
<dbReference type="AlphaFoldDB" id="A0A4R8WEP0"/>
<gene>
    <name evidence="2" type="ORF">E3O32_00550</name>
</gene>
<evidence type="ECO:0000313" key="3">
    <source>
        <dbReference type="Proteomes" id="UP000297643"/>
    </source>
</evidence>
<comment type="caution">
    <text evidence="2">The sequence shown here is derived from an EMBL/GenBank/DDBJ whole genome shotgun (WGS) entry which is preliminary data.</text>
</comment>
<reference evidence="2 3" key="1">
    <citation type="submission" date="2019-03" db="EMBL/GenBank/DDBJ databases">
        <title>Genomics of glacier-inhabiting Cryobacterium strains.</title>
        <authorList>
            <person name="Liu Q."/>
            <person name="Xin Y.-H."/>
        </authorList>
    </citation>
    <scope>NUCLEOTIDE SEQUENCE [LARGE SCALE GENOMIC DNA]</scope>
    <source>
        <strain evidence="2 3">RHLT2-21</strain>
    </source>
</reference>